<dbReference type="AlphaFoldDB" id="X1FYG1"/>
<dbReference type="EMBL" id="BARU01002246">
    <property type="protein sequence ID" value="GAH25813.1"/>
    <property type="molecule type" value="Genomic_DNA"/>
</dbReference>
<organism evidence="2">
    <name type="scientific">marine sediment metagenome</name>
    <dbReference type="NCBI Taxonomy" id="412755"/>
    <lineage>
        <taxon>unclassified sequences</taxon>
        <taxon>metagenomes</taxon>
        <taxon>ecological metagenomes</taxon>
    </lineage>
</organism>
<name>X1FYG1_9ZZZZ</name>
<dbReference type="InterPro" id="IPR013830">
    <property type="entry name" value="SGNH_hydro"/>
</dbReference>
<sequence>MKSILCFGDSNTWGYNPSTKERYSRNERWTGMLRQELGDGYEIIEEGLNGRTTVWEDPIEGHKSGKEYLIPCLESHQPIDLVTIMLGTNDLKKRFSLFLSAFDIANSAGVLADIALRSGSGPGGGAPKVLLMAPPRVGKMTEFAEMFEDAEVKSRKFSQHYRQIANDHGCEFLDTSQIVTS</sequence>
<dbReference type="Gene3D" id="3.40.50.1110">
    <property type="entry name" value="SGNH hydrolase"/>
    <property type="match status" value="1"/>
</dbReference>
<dbReference type="SUPFAM" id="SSF52266">
    <property type="entry name" value="SGNH hydrolase"/>
    <property type="match status" value="1"/>
</dbReference>
<accession>X1FYG1</accession>
<dbReference type="Pfam" id="PF13472">
    <property type="entry name" value="Lipase_GDSL_2"/>
    <property type="match status" value="1"/>
</dbReference>
<evidence type="ECO:0000259" key="1">
    <source>
        <dbReference type="Pfam" id="PF13472"/>
    </source>
</evidence>
<dbReference type="CDD" id="cd01839">
    <property type="entry name" value="SGNH_arylesterase_like"/>
    <property type="match status" value="1"/>
</dbReference>
<gene>
    <name evidence="2" type="ORF">S03H2_05397</name>
</gene>
<feature type="non-terminal residue" evidence="2">
    <location>
        <position position="181"/>
    </location>
</feature>
<feature type="domain" description="SGNH hydrolase-type esterase" evidence="1">
    <location>
        <begin position="6"/>
        <end position="176"/>
    </location>
</feature>
<reference evidence="2" key="1">
    <citation type="journal article" date="2014" name="Front. Microbiol.">
        <title>High frequency of phylogenetically diverse reductive dehalogenase-homologous genes in deep subseafloor sedimentary metagenomes.</title>
        <authorList>
            <person name="Kawai M."/>
            <person name="Futagami T."/>
            <person name="Toyoda A."/>
            <person name="Takaki Y."/>
            <person name="Nishi S."/>
            <person name="Hori S."/>
            <person name="Arai W."/>
            <person name="Tsubouchi T."/>
            <person name="Morono Y."/>
            <person name="Uchiyama I."/>
            <person name="Ito T."/>
            <person name="Fujiyama A."/>
            <person name="Inagaki F."/>
            <person name="Takami H."/>
        </authorList>
    </citation>
    <scope>NUCLEOTIDE SEQUENCE</scope>
    <source>
        <strain evidence="2">Expedition CK06-06</strain>
    </source>
</reference>
<proteinExistence type="predicted"/>
<comment type="caution">
    <text evidence="2">The sequence shown here is derived from an EMBL/GenBank/DDBJ whole genome shotgun (WGS) entry which is preliminary data.</text>
</comment>
<dbReference type="InterPro" id="IPR036514">
    <property type="entry name" value="SGNH_hydro_sf"/>
</dbReference>
<protein>
    <recommendedName>
        <fullName evidence="1">SGNH hydrolase-type esterase domain-containing protein</fullName>
    </recommendedName>
</protein>
<evidence type="ECO:0000313" key="2">
    <source>
        <dbReference type="EMBL" id="GAH25813.1"/>
    </source>
</evidence>